<proteinExistence type="predicted"/>
<accession>A0A1W1USY3</accession>
<sequence>MTGHCERLQAQIRELEASLAKTSQTSHQPPAKPSLAEENFRRAFALLVVREGTRNHLEDERLTQ</sequence>
<keyword evidence="2" id="KW-1185">Reference proteome</keyword>
<name>A0A1W1USY3_9DEIO</name>
<organism evidence="1 2">
    <name type="scientific">Deinococcus hopiensis KR-140</name>
    <dbReference type="NCBI Taxonomy" id="695939"/>
    <lineage>
        <taxon>Bacteria</taxon>
        <taxon>Thermotogati</taxon>
        <taxon>Deinococcota</taxon>
        <taxon>Deinococci</taxon>
        <taxon>Deinococcales</taxon>
        <taxon>Deinococcaceae</taxon>
        <taxon>Deinococcus</taxon>
    </lineage>
</organism>
<dbReference type="Proteomes" id="UP000192582">
    <property type="component" value="Unassembled WGS sequence"/>
</dbReference>
<dbReference type="EMBL" id="FWWU01000007">
    <property type="protein sequence ID" value="SMB84235.1"/>
    <property type="molecule type" value="Genomic_DNA"/>
</dbReference>
<protein>
    <submittedName>
        <fullName evidence="1">Uncharacterized protein</fullName>
    </submittedName>
</protein>
<evidence type="ECO:0000313" key="2">
    <source>
        <dbReference type="Proteomes" id="UP000192582"/>
    </source>
</evidence>
<gene>
    <name evidence="1" type="ORF">SAMN00790413_05041</name>
</gene>
<dbReference type="AlphaFoldDB" id="A0A1W1USY3"/>
<reference evidence="1 2" key="1">
    <citation type="submission" date="2017-04" db="EMBL/GenBank/DDBJ databases">
        <authorList>
            <person name="Afonso C.L."/>
            <person name="Miller P.J."/>
            <person name="Scott M.A."/>
            <person name="Spackman E."/>
            <person name="Goraichik I."/>
            <person name="Dimitrov K.M."/>
            <person name="Suarez D.L."/>
            <person name="Swayne D.E."/>
        </authorList>
    </citation>
    <scope>NUCLEOTIDE SEQUENCE [LARGE SCALE GENOMIC DNA]</scope>
    <source>
        <strain evidence="1 2">KR-140</strain>
    </source>
</reference>
<evidence type="ECO:0000313" key="1">
    <source>
        <dbReference type="EMBL" id="SMB84235.1"/>
    </source>
</evidence>